<organism evidence="2 3">
    <name type="scientific">Ceratosolen solmsi marchali</name>
    <dbReference type="NCBI Taxonomy" id="326594"/>
    <lineage>
        <taxon>Eukaryota</taxon>
        <taxon>Metazoa</taxon>
        <taxon>Ecdysozoa</taxon>
        <taxon>Arthropoda</taxon>
        <taxon>Hexapoda</taxon>
        <taxon>Insecta</taxon>
        <taxon>Pterygota</taxon>
        <taxon>Neoptera</taxon>
        <taxon>Endopterygota</taxon>
        <taxon>Hymenoptera</taxon>
        <taxon>Apocrita</taxon>
        <taxon>Proctotrupomorpha</taxon>
        <taxon>Chalcidoidea</taxon>
        <taxon>Agaonidae</taxon>
        <taxon>Agaoninae</taxon>
        <taxon>Ceratosolen</taxon>
    </lineage>
</organism>
<name>A0AAJ6YQW7_9HYME</name>
<evidence type="ECO:0000313" key="3">
    <source>
        <dbReference type="RefSeq" id="XP_011502571.1"/>
    </source>
</evidence>
<dbReference type="AlphaFoldDB" id="A0AAJ6YQW7"/>
<dbReference type="GeneID" id="105365970"/>
<feature type="compositionally biased region" description="Basic and acidic residues" evidence="1">
    <location>
        <begin position="51"/>
        <end position="64"/>
    </location>
</feature>
<accession>A0AAJ6YQW7</accession>
<dbReference type="Proteomes" id="UP000695007">
    <property type="component" value="Unplaced"/>
</dbReference>
<protein>
    <submittedName>
        <fullName evidence="3">Uncharacterized protein LOC105365970</fullName>
    </submittedName>
</protein>
<evidence type="ECO:0000256" key="1">
    <source>
        <dbReference type="SAM" id="MobiDB-lite"/>
    </source>
</evidence>
<dbReference type="KEGG" id="csol:105365970"/>
<keyword evidence="2" id="KW-1185">Reference proteome</keyword>
<sequence>MSDVERTLNSLNGYHDDILEALRNAHRGLASTPSGSTNLLNDEVIHKSLSEHGYTDNSYRKETDCQDNIENRDDEDDEDIPPTCGTIRIRTLEDIIRQLEHHSTRHMSPVDSEDIRISENEIDRHYRMDSSICSESSQG</sequence>
<gene>
    <name evidence="3" type="primary">LOC105365970</name>
</gene>
<proteinExistence type="predicted"/>
<reference evidence="3" key="1">
    <citation type="submission" date="2025-08" db="UniProtKB">
        <authorList>
            <consortium name="RefSeq"/>
        </authorList>
    </citation>
    <scope>IDENTIFICATION</scope>
</reference>
<feature type="region of interest" description="Disordered" evidence="1">
    <location>
        <begin position="51"/>
        <end position="84"/>
    </location>
</feature>
<dbReference type="RefSeq" id="XP_011502571.1">
    <property type="nucleotide sequence ID" value="XM_011504269.1"/>
</dbReference>
<evidence type="ECO:0000313" key="2">
    <source>
        <dbReference type="Proteomes" id="UP000695007"/>
    </source>
</evidence>